<dbReference type="EMBL" id="LR797823">
    <property type="protein sequence ID" value="CAB4241326.1"/>
    <property type="molecule type" value="Genomic_DNA"/>
</dbReference>
<protein>
    <recommendedName>
        <fullName evidence="1">Exodeoxyribonuclease X-like C-terminal domain-containing protein</fullName>
    </recommendedName>
</protein>
<accession>A0A6J5T919</accession>
<gene>
    <name evidence="2" type="ORF">UFOVP67_49</name>
</gene>
<organism evidence="2">
    <name type="scientific">uncultured Caudovirales phage</name>
    <dbReference type="NCBI Taxonomy" id="2100421"/>
    <lineage>
        <taxon>Viruses</taxon>
        <taxon>Duplodnaviria</taxon>
        <taxon>Heunggongvirae</taxon>
        <taxon>Uroviricota</taxon>
        <taxon>Caudoviricetes</taxon>
        <taxon>Peduoviridae</taxon>
        <taxon>Maltschvirus</taxon>
        <taxon>Maltschvirus maltsch</taxon>
    </lineage>
</organism>
<sequence>MRLVDKVFLEQWQFKKGKYEGQTIETVLHNDPSYVKWYCETVDGTGEIPEWIYDTAHQKLFDIQDRKFLNDSLFD</sequence>
<dbReference type="Pfam" id="PF20600">
    <property type="entry name" value="ExoX-like_C"/>
    <property type="match status" value="1"/>
</dbReference>
<proteinExistence type="predicted"/>
<evidence type="ECO:0000313" key="2">
    <source>
        <dbReference type="EMBL" id="CAB4241326.1"/>
    </source>
</evidence>
<feature type="domain" description="Exodeoxyribonuclease X-like C-terminal" evidence="1">
    <location>
        <begin position="17"/>
        <end position="37"/>
    </location>
</feature>
<name>A0A6J5T919_9CAUD</name>
<reference evidence="2" key="1">
    <citation type="submission" date="2020-05" db="EMBL/GenBank/DDBJ databases">
        <authorList>
            <person name="Chiriac C."/>
            <person name="Salcher M."/>
            <person name="Ghai R."/>
            <person name="Kavagutti S V."/>
        </authorList>
    </citation>
    <scope>NUCLEOTIDE SEQUENCE</scope>
</reference>
<evidence type="ECO:0000259" key="1">
    <source>
        <dbReference type="Pfam" id="PF20600"/>
    </source>
</evidence>
<dbReference type="InterPro" id="IPR046768">
    <property type="entry name" value="ExoX-like_C"/>
</dbReference>